<organism evidence="2 3">
    <name type="scientific">Parathielavia hyrcaniae</name>
    <dbReference type="NCBI Taxonomy" id="113614"/>
    <lineage>
        <taxon>Eukaryota</taxon>
        <taxon>Fungi</taxon>
        <taxon>Dikarya</taxon>
        <taxon>Ascomycota</taxon>
        <taxon>Pezizomycotina</taxon>
        <taxon>Sordariomycetes</taxon>
        <taxon>Sordariomycetidae</taxon>
        <taxon>Sordariales</taxon>
        <taxon>Chaetomiaceae</taxon>
        <taxon>Parathielavia</taxon>
    </lineage>
</organism>
<proteinExistence type="predicted"/>
<feature type="region of interest" description="Disordered" evidence="1">
    <location>
        <begin position="77"/>
        <end position="99"/>
    </location>
</feature>
<dbReference type="Proteomes" id="UP001305647">
    <property type="component" value="Unassembled WGS sequence"/>
</dbReference>
<reference evidence="2" key="2">
    <citation type="submission" date="2023-05" db="EMBL/GenBank/DDBJ databases">
        <authorList>
            <consortium name="Lawrence Berkeley National Laboratory"/>
            <person name="Steindorff A."/>
            <person name="Hensen N."/>
            <person name="Bonometti L."/>
            <person name="Westerberg I."/>
            <person name="Brannstrom I.O."/>
            <person name="Guillou S."/>
            <person name="Cros-Aarteil S."/>
            <person name="Calhoun S."/>
            <person name="Haridas S."/>
            <person name="Kuo A."/>
            <person name="Mondo S."/>
            <person name="Pangilinan J."/>
            <person name="Riley R."/>
            <person name="Labutti K."/>
            <person name="Andreopoulos B."/>
            <person name="Lipzen A."/>
            <person name="Chen C."/>
            <person name="Yanf M."/>
            <person name="Daum C."/>
            <person name="Ng V."/>
            <person name="Clum A."/>
            <person name="Ohm R."/>
            <person name="Martin F."/>
            <person name="Silar P."/>
            <person name="Natvig D."/>
            <person name="Lalanne C."/>
            <person name="Gautier V."/>
            <person name="Ament-Velasquez S.L."/>
            <person name="Kruys A."/>
            <person name="Hutchinson M.I."/>
            <person name="Powell A.J."/>
            <person name="Barry K."/>
            <person name="Miller A.N."/>
            <person name="Grigoriev I.V."/>
            <person name="Debuchy R."/>
            <person name="Gladieux P."/>
            <person name="Thoren M.H."/>
            <person name="Johannesson H."/>
        </authorList>
    </citation>
    <scope>NUCLEOTIDE SEQUENCE</scope>
    <source>
        <strain evidence="2">CBS 757.83</strain>
    </source>
</reference>
<accession>A0AAN6SWW8</accession>
<dbReference type="EMBL" id="MU863777">
    <property type="protein sequence ID" value="KAK4095832.1"/>
    <property type="molecule type" value="Genomic_DNA"/>
</dbReference>
<evidence type="ECO:0000313" key="2">
    <source>
        <dbReference type="EMBL" id="KAK4095832.1"/>
    </source>
</evidence>
<gene>
    <name evidence="2" type="ORF">N658DRAFT_437412</name>
</gene>
<protein>
    <submittedName>
        <fullName evidence="2">Uncharacterized protein</fullName>
    </submittedName>
</protein>
<sequence>EMEEMIDGAFWTLAKFRVSYSDIKLDNFHLVNNPGSDSRKIMIVDLESVEELDPQRRPERPTVYSADHLSRLWREAVEQNSGATMQSRPTPKSSVDCRS</sequence>
<feature type="compositionally biased region" description="Polar residues" evidence="1">
    <location>
        <begin position="78"/>
        <end position="93"/>
    </location>
</feature>
<comment type="caution">
    <text evidence="2">The sequence shown here is derived from an EMBL/GenBank/DDBJ whole genome shotgun (WGS) entry which is preliminary data.</text>
</comment>
<evidence type="ECO:0000256" key="1">
    <source>
        <dbReference type="SAM" id="MobiDB-lite"/>
    </source>
</evidence>
<feature type="non-terminal residue" evidence="2">
    <location>
        <position position="1"/>
    </location>
</feature>
<reference evidence="2" key="1">
    <citation type="journal article" date="2023" name="Mol. Phylogenet. Evol.">
        <title>Genome-scale phylogeny and comparative genomics of the fungal order Sordariales.</title>
        <authorList>
            <person name="Hensen N."/>
            <person name="Bonometti L."/>
            <person name="Westerberg I."/>
            <person name="Brannstrom I.O."/>
            <person name="Guillou S."/>
            <person name="Cros-Aarteil S."/>
            <person name="Calhoun S."/>
            <person name="Haridas S."/>
            <person name="Kuo A."/>
            <person name="Mondo S."/>
            <person name="Pangilinan J."/>
            <person name="Riley R."/>
            <person name="LaButti K."/>
            <person name="Andreopoulos B."/>
            <person name="Lipzen A."/>
            <person name="Chen C."/>
            <person name="Yan M."/>
            <person name="Daum C."/>
            <person name="Ng V."/>
            <person name="Clum A."/>
            <person name="Steindorff A."/>
            <person name="Ohm R.A."/>
            <person name="Martin F."/>
            <person name="Silar P."/>
            <person name="Natvig D.O."/>
            <person name="Lalanne C."/>
            <person name="Gautier V."/>
            <person name="Ament-Velasquez S.L."/>
            <person name="Kruys A."/>
            <person name="Hutchinson M.I."/>
            <person name="Powell A.J."/>
            <person name="Barry K."/>
            <person name="Miller A.N."/>
            <person name="Grigoriev I.V."/>
            <person name="Debuchy R."/>
            <person name="Gladieux P."/>
            <person name="Hiltunen Thoren M."/>
            <person name="Johannesson H."/>
        </authorList>
    </citation>
    <scope>NUCLEOTIDE SEQUENCE</scope>
    <source>
        <strain evidence="2">CBS 757.83</strain>
    </source>
</reference>
<evidence type="ECO:0000313" key="3">
    <source>
        <dbReference type="Proteomes" id="UP001305647"/>
    </source>
</evidence>
<dbReference type="AlphaFoldDB" id="A0AAN6SWW8"/>
<keyword evidence="3" id="KW-1185">Reference proteome</keyword>
<name>A0AAN6SWW8_9PEZI</name>